<proteinExistence type="predicted"/>
<reference evidence="2 3" key="1">
    <citation type="journal article" date="2012" name="Genome Biol.">
        <title>Genome and low-iron response of an oceanic diatom adapted to chronic iron limitation.</title>
        <authorList>
            <person name="Lommer M."/>
            <person name="Specht M."/>
            <person name="Roy A.S."/>
            <person name="Kraemer L."/>
            <person name="Andreson R."/>
            <person name="Gutowska M.A."/>
            <person name="Wolf J."/>
            <person name="Bergner S.V."/>
            <person name="Schilhabel M.B."/>
            <person name="Klostermeier U.C."/>
            <person name="Beiko R.G."/>
            <person name="Rosenstiel P."/>
            <person name="Hippler M."/>
            <person name="Laroche J."/>
        </authorList>
    </citation>
    <scope>NUCLEOTIDE SEQUENCE [LARGE SCALE GENOMIC DNA]</scope>
    <source>
        <strain evidence="2 3">CCMP1005</strain>
    </source>
</reference>
<dbReference type="EMBL" id="AGNL01017360">
    <property type="protein sequence ID" value="EJK64348.1"/>
    <property type="molecule type" value="Genomic_DNA"/>
</dbReference>
<evidence type="ECO:0000313" key="2">
    <source>
        <dbReference type="EMBL" id="EJK64348.1"/>
    </source>
</evidence>
<organism evidence="2 3">
    <name type="scientific">Thalassiosira oceanica</name>
    <name type="common">Marine diatom</name>
    <dbReference type="NCBI Taxonomy" id="159749"/>
    <lineage>
        <taxon>Eukaryota</taxon>
        <taxon>Sar</taxon>
        <taxon>Stramenopiles</taxon>
        <taxon>Ochrophyta</taxon>
        <taxon>Bacillariophyta</taxon>
        <taxon>Coscinodiscophyceae</taxon>
        <taxon>Thalassiosirophycidae</taxon>
        <taxon>Thalassiosirales</taxon>
        <taxon>Thalassiosiraceae</taxon>
        <taxon>Thalassiosira</taxon>
    </lineage>
</organism>
<dbReference type="Proteomes" id="UP000266841">
    <property type="component" value="Unassembled WGS sequence"/>
</dbReference>
<dbReference type="AlphaFoldDB" id="K0SE09"/>
<keyword evidence="3" id="KW-1185">Reference proteome</keyword>
<sequence>MGASPASHAAHAAPVASRRGASDTVGCWLFRRTRPTARSSLHLRLEETRVARAEVESASEIGGDEGYSARAESNPCAVTRGVLDNKFMSPSWLWACGGTSAGRPAGLSVPCPSSGFLK</sequence>
<name>K0SE09_THAOC</name>
<feature type="compositionally biased region" description="Low complexity" evidence="1">
    <location>
        <begin position="1"/>
        <end position="19"/>
    </location>
</feature>
<accession>K0SE09</accession>
<feature type="region of interest" description="Disordered" evidence="1">
    <location>
        <begin position="1"/>
        <end position="22"/>
    </location>
</feature>
<evidence type="ECO:0000256" key="1">
    <source>
        <dbReference type="SAM" id="MobiDB-lite"/>
    </source>
</evidence>
<protein>
    <submittedName>
        <fullName evidence="2">Uncharacterized protein</fullName>
    </submittedName>
</protein>
<comment type="caution">
    <text evidence="2">The sequence shown here is derived from an EMBL/GenBank/DDBJ whole genome shotgun (WGS) entry which is preliminary data.</text>
</comment>
<gene>
    <name evidence="2" type="ORF">THAOC_14929</name>
</gene>
<evidence type="ECO:0000313" key="3">
    <source>
        <dbReference type="Proteomes" id="UP000266841"/>
    </source>
</evidence>